<proteinExistence type="predicted"/>
<dbReference type="PANTHER" id="PTHR11487:SF0">
    <property type="entry name" value="S-ACYL FATTY ACID SYNTHASE THIOESTERASE, MEDIUM CHAIN"/>
    <property type="match status" value="1"/>
</dbReference>
<dbReference type="PANTHER" id="PTHR11487">
    <property type="entry name" value="THIOESTERASE"/>
    <property type="match status" value="1"/>
</dbReference>
<accession>A0A7S1PUS0</accession>
<protein>
    <submittedName>
        <fullName evidence="2">Uncharacterized protein</fullName>
    </submittedName>
</protein>
<evidence type="ECO:0000313" key="2">
    <source>
        <dbReference type="EMBL" id="CAD9100270.1"/>
    </source>
</evidence>
<dbReference type="SUPFAM" id="SSF51905">
    <property type="entry name" value="FAD/NAD(P)-binding domain"/>
    <property type="match status" value="2"/>
</dbReference>
<dbReference type="EMBL" id="HBGE01011928">
    <property type="protein sequence ID" value="CAD9100270.1"/>
    <property type="molecule type" value="Transcribed_RNA"/>
</dbReference>
<dbReference type="GO" id="GO:0008610">
    <property type="term" value="P:lipid biosynthetic process"/>
    <property type="evidence" value="ECO:0007669"/>
    <property type="project" value="TreeGrafter"/>
</dbReference>
<dbReference type="InterPro" id="IPR012223">
    <property type="entry name" value="TEII"/>
</dbReference>
<dbReference type="Gene3D" id="3.40.50.1820">
    <property type="entry name" value="alpha/beta hydrolase"/>
    <property type="match status" value="1"/>
</dbReference>
<sequence>MPKYEMPPGMSEKEMSPEKLRSVRSMHALAAQSRILVEQQEQQYARVEDRCSSEQWLDENEREWYAMDEMLRSRPWAERNDKPFAYPFRAATNEMRRAEGPWLGDLKDPPNRPWSRSENTACDTLVHLRPVAEHPPQRRVILFTPEFGSDKSYDLAAWMKLQPLASCDLWLASWQGWTDFDEMIEQLLYKVLSFADAVSTVWMAHSSGAIVAYELLKRFEQHHTPNLPVALVVSGCPAPHLFQKEFRPEEKFEFLKKLQTEADFVLLTDEEIKVLQREFQVACPHQIDAFTLASLQRGLASDAVKEKFTKAAGLTSAQKQAILGDLKVIRSYQFRHEQSKSLVIPVIGMCHDEDPLVGTSSVEEWREYNKPGTDFKLVHLEDIAEDSDLLPKQGHGFTMTPVPEVVQTVQVACEKFQLMKEVDDLLPNPGPMEGPMPAEVDCIIVGAGIAGITQAKAIVETGRSVLVVDRYRTIGGIWMFYANNFSRVNSSEPAYRIVNQEGPGTRPNEDHSPRHDILRDIYTVASVYLQGKLRCCKDVVKVDKKDDGTFDVQVKDLKSGELSTTHCKCISFHVNRRIGRRRDLTWDNQKAFRGEEVYGYANEVIPLKFWGKKVIVVGAGAFAFENLRTALEHGARHCTILGRRAGTTCPKWIDMIAFLRPLDNYFNTNKNGNILSFDAWRKCYEDAGLKTPECWEEGLLKPHNHTVSVSDLAFIGGYHGMVDLRVGEIKRFTDDGQAVTLVDGSTIEADIIIKATGFHLNKEVPEITGYTKIHSFGLMDYNINYGAEPLLDGGQFGSSKGKIASEEEELDQMAIYEGIQESARLGLPDIMPRANPFGSAYVGGMLSSAYFYKWLVENPEHQQDLLATVGAPKQSNVETWVSQIGTNTMRTVHALLSSLKSELGRGS</sequence>
<reference evidence="2" key="1">
    <citation type="submission" date="2021-01" db="EMBL/GenBank/DDBJ databases">
        <authorList>
            <person name="Corre E."/>
            <person name="Pelletier E."/>
            <person name="Niang G."/>
            <person name="Scheremetjew M."/>
            <person name="Finn R."/>
            <person name="Kale V."/>
            <person name="Holt S."/>
            <person name="Cochrane G."/>
            <person name="Meng A."/>
            <person name="Brown T."/>
            <person name="Cohen L."/>
        </authorList>
    </citation>
    <scope>NUCLEOTIDE SEQUENCE</scope>
    <source>
        <strain evidence="2">OF101</strain>
    </source>
</reference>
<name>A0A7S1PUS0_ALECA</name>
<dbReference type="SUPFAM" id="SSF53474">
    <property type="entry name" value="alpha/beta-Hydrolases"/>
    <property type="match status" value="1"/>
</dbReference>
<organism evidence="2">
    <name type="scientific">Alexandrium catenella</name>
    <name type="common">Red tide dinoflagellate</name>
    <name type="synonym">Gonyaulax catenella</name>
    <dbReference type="NCBI Taxonomy" id="2925"/>
    <lineage>
        <taxon>Eukaryota</taxon>
        <taxon>Sar</taxon>
        <taxon>Alveolata</taxon>
        <taxon>Dinophyceae</taxon>
        <taxon>Gonyaulacales</taxon>
        <taxon>Pyrocystaceae</taxon>
        <taxon>Alexandrium</taxon>
    </lineage>
</organism>
<feature type="region of interest" description="Disordered" evidence="1">
    <location>
        <begin position="1"/>
        <end position="20"/>
    </location>
</feature>
<dbReference type="AlphaFoldDB" id="A0A7S1PUS0"/>
<dbReference type="InterPro" id="IPR036188">
    <property type="entry name" value="FAD/NAD-bd_sf"/>
</dbReference>
<dbReference type="InterPro" id="IPR029058">
    <property type="entry name" value="AB_hydrolase_fold"/>
</dbReference>
<evidence type="ECO:0000256" key="1">
    <source>
        <dbReference type="SAM" id="MobiDB-lite"/>
    </source>
</evidence>
<dbReference type="Gene3D" id="3.50.50.60">
    <property type="entry name" value="FAD/NAD(P)-binding domain"/>
    <property type="match status" value="1"/>
</dbReference>
<feature type="compositionally biased region" description="Basic and acidic residues" evidence="1">
    <location>
        <begin position="11"/>
        <end position="20"/>
    </location>
</feature>
<dbReference type="Pfam" id="PF13450">
    <property type="entry name" value="NAD_binding_8"/>
    <property type="match status" value="1"/>
</dbReference>
<gene>
    <name evidence="2" type="ORF">ACAT0790_LOCUS7013</name>
</gene>